<dbReference type="RefSeq" id="WP_342691311.1">
    <property type="nucleotide sequence ID" value="NZ_JBCGDP010000005.1"/>
</dbReference>
<organism evidence="4 5">
    <name type="scientific">Flavobacterium polysaccharolyticum</name>
    <dbReference type="NCBI Taxonomy" id="3133148"/>
    <lineage>
        <taxon>Bacteria</taxon>
        <taxon>Pseudomonadati</taxon>
        <taxon>Bacteroidota</taxon>
        <taxon>Flavobacteriia</taxon>
        <taxon>Flavobacteriales</taxon>
        <taxon>Flavobacteriaceae</taxon>
        <taxon>Flavobacterium</taxon>
    </lineage>
</organism>
<evidence type="ECO:0000313" key="4">
    <source>
        <dbReference type="EMBL" id="MEM0576280.1"/>
    </source>
</evidence>
<accession>A0ABU9NMH5</accession>
<feature type="domain" description="Outer membrane protein beta-barrel" evidence="3">
    <location>
        <begin position="9"/>
        <end position="155"/>
    </location>
</feature>
<comment type="caution">
    <text evidence="4">The sequence shown here is derived from an EMBL/GenBank/DDBJ whole genome shotgun (WGS) entry which is preliminary data.</text>
</comment>
<dbReference type="InterPro" id="IPR027385">
    <property type="entry name" value="Beta-barrel_OMP"/>
</dbReference>
<name>A0ABU9NMH5_9FLAO</name>
<evidence type="ECO:0000256" key="2">
    <source>
        <dbReference type="SAM" id="SignalP"/>
    </source>
</evidence>
<dbReference type="InterPro" id="IPR011250">
    <property type="entry name" value="OMP/PagP_B-barrel"/>
</dbReference>
<dbReference type="Proteomes" id="UP001468798">
    <property type="component" value="Unassembled WGS sequence"/>
</dbReference>
<dbReference type="EMBL" id="JBCGDP010000005">
    <property type="protein sequence ID" value="MEM0576280.1"/>
    <property type="molecule type" value="Genomic_DNA"/>
</dbReference>
<keyword evidence="1 2" id="KW-0732">Signal</keyword>
<dbReference type="SUPFAM" id="SSF56925">
    <property type="entry name" value="OMPA-like"/>
    <property type="match status" value="1"/>
</dbReference>
<evidence type="ECO:0000313" key="5">
    <source>
        <dbReference type="Proteomes" id="UP001468798"/>
    </source>
</evidence>
<gene>
    <name evidence="4" type="ORF">WFZ86_07200</name>
</gene>
<proteinExistence type="predicted"/>
<sequence>MKKILFLAVFCFSAISVFAQAPLENGRVQLNAGIGTSGWGTPVYVGLDYGVGSNFTIGGELSYRTHNERYAGTYYDYSVTGLGANVNYHFNKVLNIPSQWDFYGGLGLNYYIFNYDDRNYNGTEDSDIGLGVQIGGRYFFNKNFGINIEGGGGNATSGAKIGITYKF</sequence>
<dbReference type="Pfam" id="PF13505">
    <property type="entry name" value="OMP_b-brl"/>
    <property type="match status" value="1"/>
</dbReference>
<feature type="chain" id="PRO_5046356228" evidence="2">
    <location>
        <begin position="20"/>
        <end position="167"/>
    </location>
</feature>
<dbReference type="Gene3D" id="2.40.160.20">
    <property type="match status" value="1"/>
</dbReference>
<protein>
    <submittedName>
        <fullName evidence="4">Outer membrane beta-barrel protein</fullName>
    </submittedName>
</protein>
<feature type="signal peptide" evidence="2">
    <location>
        <begin position="1"/>
        <end position="19"/>
    </location>
</feature>
<reference evidence="4 5" key="1">
    <citation type="submission" date="2024-03" db="EMBL/GenBank/DDBJ databases">
        <title>Two novel species of the genus Flavobacterium exhibiting potentially degradation of complex polysaccharides.</title>
        <authorList>
            <person name="Lian X."/>
        </authorList>
    </citation>
    <scope>NUCLEOTIDE SEQUENCE [LARGE SCALE GENOMIC DNA]</scope>
    <source>
        <strain evidence="4 5">N6</strain>
    </source>
</reference>
<evidence type="ECO:0000256" key="1">
    <source>
        <dbReference type="ARBA" id="ARBA00022729"/>
    </source>
</evidence>
<evidence type="ECO:0000259" key="3">
    <source>
        <dbReference type="Pfam" id="PF13505"/>
    </source>
</evidence>
<keyword evidence="5" id="KW-1185">Reference proteome</keyword>